<dbReference type="InterPro" id="IPR005835">
    <property type="entry name" value="NTP_transferase_dom"/>
</dbReference>
<dbReference type="STRING" id="1839801.Dform_00505"/>
<dbReference type="Proteomes" id="UP000185934">
    <property type="component" value="Chromosome"/>
</dbReference>
<dbReference type="CDD" id="cd02541">
    <property type="entry name" value="UGPase_prokaryotic"/>
    <property type="match status" value="1"/>
</dbReference>
<dbReference type="PANTHER" id="PTHR43197">
    <property type="entry name" value="UTP--GLUCOSE-1-PHOSPHATE URIDYLYLTRANSFERASE"/>
    <property type="match status" value="1"/>
</dbReference>
<dbReference type="EC" id="2.7.7.9" evidence="2 6"/>
<dbReference type="GO" id="GO:0006011">
    <property type="term" value="P:UDP-alpha-D-glucose metabolic process"/>
    <property type="evidence" value="ECO:0007669"/>
    <property type="project" value="InterPro"/>
</dbReference>
<evidence type="ECO:0000256" key="5">
    <source>
        <dbReference type="ARBA" id="ARBA00048128"/>
    </source>
</evidence>
<protein>
    <recommendedName>
        <fullName evidence="2 6">UTP--glucose-1-phosphate uridylyltransferase</fullName>
        <ecNumber evidence="2 6">2.7.7.9</ecNumber>
    </recommendedName>
    <alternativeName>
        <fullName evidence="6">UDP-glucose pyrophosphorylase</fullName>
    </alternativeName>
</protein>
<name>A0A1P8F601_9CHLR</name>
<evidence type="ECO:0000313" key="9">
    <source>
        <dbReference type="Proteomes" id="UP000185934"/>
    </source>
</evidence>
<dbReference type="RefSeq" id="WP_076003613.1">
    <property type="nucleotide sequence ID" value="NZ_CP018258.1"/>
</dbReference>
<dbReference type="Gene3D" id="3.90.550.10">
    <property type="entry name" value="Spore Coat Polysaccharide Biosynthesis Protein SpsA, Chain A"/>
    <property type="match status" value="1"/>
</dbReference>
<organism evidence="8 9">
    <name type="scientific">Dehalogenimonas formicexedens</name>
    <dbReference type="NCBI Taxonomy" id="1839801"/>
    <lineage>
        <taxon>Bacteria</taxon>
        <taxon>Bacillati</taxon>
        <taxon>Chloroflexota</taxon>
        <taxon>Dehalococcoidia</taxon>
        <taxon>Dehalococcoidales</taxon>
        <taxon>Dehalococcoidaceae</taxon>
        <taxon>Dehalogenimonas</taxon>
    </lineage>
</organism>
<dbReference type="EMBL" id="CP018258">
    <property type="protein sequence ID" value="APV43860.1"/>
    <property type="molecule type" value="Genomic_DNA"/>
</dbReference>
<accession>A0A1P8F601</accession>
<dbReference type="KEGG" id="dfo:Dform_00505"/>
<keyword evidence="9" id="KW-1185">Reference proteome</keyword>
<evidence type="ECO:0000256" key="4">
    <source>
        <dbReference type="ARBA" id="ARBA00022695"/>
    </source>
</evidence>
<dbReference type="InterPro" id="IPR029044">
    <property type="entry name" value="Nucleotide-diphossugar_trans"/>
</dbReference>
<dbReference type="SUPFAM" id="SSF53448">
    <property type="entry name" value="Nucleotide-diphospho-sugar transferases"/>
    <property type="match status" value="1"/>
</dbReference>
<dbReference type="NCBIfam" id="TIGR01099">
    <property type="entry name" value="galU"/>
    <property type="match status" value="1"/>
</dbReference>
<gene>
    <name evidence="8" type="primary">galU</name>
    <name evidence="8" type="synonym">galF</name>
    <name evidence="8" type="ORF">Dform_00505</name>
</gene>
<dbReference type="InterPro" id="IPR005771">
    <property type="entry name" value="GalU_uridylyltTrfase_bac/arc"/>
</dbReference>
<keyword evidence="3 6" id="KW-0808">Transferase</keyword>
<evidence type="ECO:0000256" key="6">
    <source>
        <dbReference type="RuleBase" id="RU361259"/>
    </source>
</evidence>
<dbReference type="OrthoDB" id="9803871at2"/>
<evidence type="ECO:0000313" key="8">
    <source>
        <dbReference type="EMBL" id="APV43860.1"/>
    </source>
</evidence>
<evidence type="ECO:0000256" key="2">
    <source>
        <dbReference type="ARBA" id="ARBA00012415"/>
    </source>
</evidence>
<dbReference type="Pfam" id="PF00483">
    <property type="entry name" value="NTP_transferase"/>
    <property type="match status" value="1"/>
</dbReference>
<dbReference type="PANTHER" id="PTHR43197:SF1">
    <property type="entry name" value="UTP--GLUCOSE-1-PHOSPHATE URIDYLYLTRANSFERASE"/>
    <property type="match status" value="1"/>
</dbReference>
<comment type="similarity">
    <text evidence="1 6">Belongs to the UDPGP type 2 family.</text>
</comment>
<dbReference type="AlphaFoldDB" id="A0A1P8F601"/>
<dbReference type="GO" id="GO:0003983">
    <property type="term" value="F:UTP:glucose-1-phosphate uridylyltransferase activity"/>
    <property type="evidence" value="ECO:0007669"/>
    <property type="project" value="UniProtKB-EC"/>
</dbReference>
<evidence type="ECO:0000256" key="1">
    <source>
        <dbReference type="ARBA" id="ARBA00006890"/>
    </source>
</evidence>
<comment type="catalytic activity">
    <reaction evidence="5 6">
        <text>alpha-D-glucose 1-phosphate + UTP + H(+) = UDP-alpha-D-glucose + diphosphate</text>
        <dbReference type="Rhea" id="RHEA:19889"/>
        <dbReference type="ChEBI" id="CHEBI:15378"/>
        <dbReference type="ChEBI" id="CHEBI:33019"/>
        <dbReference type="ChEBI" id="CHEBI:46398"/>
        <dbReference type="ChEBI" id="CHEBI:58601"/>
        <dbReference type="ChEBI" id="CHEBI:58885"/>
        <dbReference type="EC" id="2.7.7.9"/>
    </reaction>
</comment>
<keyword evidence="4 6" id="KW-0548">Nucleotidyltransferase</keyword>
<sequence length="277" mass="30429">MNEPVNKAVIVAAGYGTRFLPITKSVPKEMLPLLSRPLIQYIVDEAVASGISDVVFVISQGKETVVDYFRPSPKLESFLVKKGDAAGLHELRSIPSMARFSHVYQSEPLGLGHAIASASEAICNEPFAAILPDDIIDSDVPVLRQMLDVYQQYPGNLLLVEECRPEETNRYGIIDAEIVDEGVYRVRNLVEKPSPEEAPSNLAIIGRYILMPEIFKAISMTKPGKGGEIQLTDAIRRLAASQPVYACKFRGTRFDAGTPEGWLKANIAWAEKENAGN</sequence>
<reference evidence="9" key="1">
    <citation type="submission" date="2016-11" db="EMBL/GenBank/DDBJ databases">
        <title>Dehalogenimonas formicexedens sp. nov., a chlorinated alkane respiring bacterium isolated from contaminated groundwater.</title>
        <authorList>
            <person name="Key T.A."/>
            <person name="Bowman K.S."/>
            <person name="Lee I."/>
            <person name="Chun J."/>
            <person name="Albuquerque L."/>
            <person name="da Costa M.S."/>
            <person name="Rainey F.A."/>
            <person name="Moe W.M."/>
        </authorList>
    </citation>
    <scope>NUCLEOTIDE SEQUENCE [LARGE SCALE GENOMIC DNA]</scope>
    <source>
        <strain evidence="9">NSZ-14</strain>
    </source>
</reference>
<evidence type="ECO:0000259" key="7">
    <source>
        <dbReference type="Pfam" id="PF00483"/>
    </source>
</evidence>
<proteinExistence type="inferred from homology"/>
<evidence type="ECO:0000256" key="3">
    <source>
        <dbReference type="ARBA" id="ARBA00022679"/>
    </source>
</evidence>
<feature type="domain" description="Nucleotidyl transferase" evidence="7">
    <location>
        <begin position="7"/>
        <end position="268"/>
    </location>
</feature>